<accession>A0A9D4NMN2</accession>
<keyword evidence="2" id="KW-1185">Reference proteome</keyword>
<protein>
    <submittedName>
        <fullName evidence="1">Uncharacterized protein</fullName>
    </submittedName>
</protein>
<comment type="caution">
    <text evidence="1">The sequence shown here is derived from an EMBL/GenBank/DDBJ whole genome shotgun (WGS) entry which is preliminary data.</text>
</comment>
<gene>
    <name evidence="1" type="ORF">DPMN_021390</name>
</gene>
<reference evidence="1" key="2">
    <citation type="submission" date="2020-11" db="EMBL/GenBank/DDBJ databases">
        <authorList>
            <person name="McCartney M.A."/>
            <person name="Auch B."/>
            <person name="Kono T."/>
            <person name="Mallez S."/>
            <person name="Becker A."/>
            <person name="Gohl D.M."/>
            <person name="Silverstein K.A.T."/>
            <person name="Koren S."/>
            <person name="Bechman K.B."/>
            <person name="Herman A."/>
            <person name="Abrahante J.E."/>
            <person name="Garbe J."/>
        </authorList>
    </citation>
    <scope>NUCLEOTIDE SEQUENCE</scope>
    <source>
        <strain evidence="1">Duluth1</strain>
        <tissue evidence="1">Whole animal</tissue>
    </source>
</reference>
<organism evidence="1 2">
    <name type="scientific">Dreissena polymorpha</name>
    <name type="common">Zebra mussel</name>
    <name type="synonym">Mytilus polymorpha</name>
    <dbReference type="NCBI Taxonomy" id="45954"/>
    <lineage>
        <taxon>Eukaryota</taxon>
        <taxon>Metazoa</taxon>
        <taxon>Spiralia</taxon>
        <taxon>Lophotrochozoa</taxon>
        <taxon>Mollusca</taxon>
        <taxon>Bivalvia</taxon>
        <taxon>Autobranchia</taxon>
        <taxon>Heteroconchia</taxon>
        <taxon>Euheterodonta</taxon>
        <taxon>Imparidentia</taxon>
        <taxon>Neoheterodontei</taxon>
        <taxon>Myida</taxon>
        <taxon>Dreissenoidea</taxon>
        <taxon>Dreissenidae</taxon>
        <taxon>Dreissena</taxon>
    </lineage>
</organism>
<reference evidence="1" key="1">
    <citation type="journal article" date="2019" name="bioRxiv">
        <title>The Genome of the Zebra Mussel, Dreissena polymorpha: A Resource for Invasive Species Research.</title>
        <authorList>
            <person name="McCartney M.A."/>
            <person name="Auch B."/>
            <person name="Kono T."/>
            <person name="Mallez S."/>
            <person name="Zhang Y."/>
            <person name="Obille A."/>
            <person name="Becker A."/>
            <person name="Abrahante J.E."/>
            <person name="Garbe J."/>
            <person name="Badalamenti J.P."/>
            <person name="Herman A."/>
            <person name="Mangelson H."/>
            <person name="Liachko I."/>
            <person name="Sullivan S."/>
            <person name="Sone E.D."/>
            <person name="Koren S."/>
            <person name="Silverstein K.A.T."/>
            <person name="Beckman K.B."/>
            <person name="Gohl D.M."/>
        </authorList>
    </citation>
    <scope>NUCLEOTIDE SEQUENCE</scope>
    <source>
        <strain evidence="1">Duluth1</strain>
        <tissue evidence="1">Whole animal</tissue>
    </source>
</reference>
<sequence>MMASSIVFNDQTVICHPVWFMTPRDDTMLISGLRSGWYTGFSPGRPGFDPCLRHTGAGTYLNFSTYEQWLRGIFELLHNRECRRTYFSFSTYESELLHIREVSYSTYESELLHIRESATPHTRVSFSTYESELLHIRE</sequence>
<proteinExistence type="predicted"/>
<name>A0A9D4NMN2_DREPO</name>
<dbReference type="EMBL" id="JAIWYP010000001">
    <property type="protein sequence ID" value="KAH3897205.1"/>
    <property type="molecule type" value="Genomic_DNA"/>
</dbReference>
<evidence type="ECO:0000313" key="2">
    <source>
        <dbReference type="Proteomes" id="UP000828390"/>
    </source>
</evidence>
<dbReference type="Proteomes" id="UP000828390">
    <property type="component" value="Unassembled WGS sequence"/>
</dbReference>
<evidence type="ECO:0000313" key="1">
    <source>
        <dbReference type="EMBL" id="KAH3897205.1"/>
    </source>
</evidence>
<dbReference type="AlphaFoldDB" id="A0A9D4NMN2"/>